<protein>
    <submittedName>
        <fullName evidence="1">Uncharacterized protein</fullName>
    </submittedName>
</protein>
<organism evidence="1 2">
    <name type="scientific">Porites evermanni</name>
    <dbReference type="NCBI Taxonomy" id="104178"/>
    <lineage>
        <taxon>Eukaryota</taxon>
        <taxon>Metazoa</taxon>
        <taxon>Cnidaria</taxon>
        <taxon>Anthozoa</taxon>
        <taxon>Hexacorallia</taxon>
        <taxon>Scleractinia</taxon>
        <taxon>Fungiina</taxon>
        <taxon>Poritidae</taxon>
        <taxon>Porites</taxon>
    </lineage>
</organism>
<keyword evidence="2" id="KW-1185">Reference proteome</keyword>
<evidence type="ECO:0000313" key="2">
    <source>
        <dbReference type="Proteomes" id="UP001159427"/>
    </source>
</evidence>
<comment type="caution">
    <text evidence="1">The sequence shown here is derived from an EMBL/GenBank/DDBJ whole genome shotgun (WGS) entry which is preliminary data.</text>
</comment>
<name>A0ABN8MCY5_9CNID</name>
<proteinExistence type="predicted"/>
<sequence>MAVISDGNCTPLSHYVNCKLETLSGASKEEFIMRADEVVSYVLNTIAPSQREQLWEVLVKRYGSVEEKINNITVDVGLEAILLAVNECSNRLTETQILSLINDRFSPRNLITPKPLTRNEISRCRLNIEKVRDFMEFFCRSTFLRDVAFEKKTLKLSSGERIPTPSVVRTMTASKIIYLYHEECREYGVELLKERTCFRLLKVCSASKQKSLQGLDNTSTAVEEAFKRIA</sequence>
<evidence type="ECO:0000313" key="1">
    <source>
        <dbReference type="EMBL" id="CAH3027517.1"/>
    </source>
</evidence>
<dbReference type="Proteomes" id="UP001159427">
    <property type="component" value="Unassembled WGS sequence"/>
</dbReference>
<accession>A0ABN8MCY5</accession>
<gene>
    <name evidence="1" type="ORF">PEVE_00031740</name>
</gene>
<reference evidence="1 2" key="1">
    <citation type="submission" date="2022-05" db="EMBL/GenBank/DDBJ databases">
        <authorList>
            <consortium name="Genoscope - CEA"/>
            <person name="William W."/>
        </authorList>
    </citation>
    <scope>NUCLEOTIDE SEQUENCE [LARGE SCALE GENOMIC DNA]</scope>
</reference>
<dbReference type="EMBL" id="CALNXI010000457">
    <property type="protein sequence ID" value="CAH3027517.1"/>
    <property type="molecule type" value="Genomic_DNA"/>
</dbReference>